<keyword evidence="3" id="KW-1185">Reference proteome</keyword>
<dbReference type="Pfam" id="PF19100">
    <property type="entry name" value="DUF5787"/>
    <property type="match status" value="1"/>
</dbReference>
<protein>
    <submittedName>
        <fullName evidence="2">DUF5787 family protein</fullName>
    </submittedName>
</protein>
<dbReference type="RefSeq" id="WP_227229868.1">
    <property type="nucleotide sequence ID" value="NZ_JAJCVJ010000002.1"/>
</dbReference>
<comment type="caution">
    <text evidence="2">The sequence shown here is derived from an EMBL/GenBank/DDBJ whole genome shotgun (WGS) entry which is preliminary data.</text>
</comment>
<name>A0ABD5RCC3_9EURY</name>
<evidence type="ECO:0000313" key="3">
    <source>
        <dbReference type="Proteomes" id="UP001596201"/>
    </source>
</evidence>
<dbReference type="InterPro" id="IPR043901">
    <property type="entry name" value="DUF5787"/>
</dbReference>
<accession>A0ABD5RCC3</accession>
<proteinExistence type="predicted"/>
<feature type="compositionally biased region" description="Basic and acidic residues" evidence="1">
    <location>
        <begin position="280"/>
        <end position="302"/>
    </location>
</feature>
<dbReference type="Proteomes" id="UP001596201">
    <property type="component" value="Unassembled WGS sequence"/>
</dbReference>
<sequence>MREYAFELALCAHLEETTDWLPARQLGGAVASPGSRIVDVCGVVPGFDFDARARITSETIPALAVESDVGTGQAVSARSALDCHPDHARDVVETACEVGFFERERRGNRDYVRRATRYPENWFAELVAIENKPDLGTPGDLDRQLRIDTALGLFDRVILATESYVTRAHLNRLPDAVGVWRFDPESGDKEIIREPTPFDPTDPGVEPVAEHPLRTDVELVSPAEKARKRRRIAEKAYGKGWRPDEYPACANAGVTDTGLPFCDHFDRVVDPASDCGADCPAHESADPPAADTDRLRAERTRWVADPPGVARRQSGLDRWR</sequence>
<gene>
    <name evidence="2" type="ORF">ACFPJ5_11800</name>
</gene>
<feature type="region of interest" description="Disordered" evidence="1">
    <location>
        <begin position="278"/>
        <end position="320"/>
    </location>
</feature>
<reference evidence="2 3" key="1">
    <citation type="journal article" date="2019" name="Int. J. Syst. Evol. Microbiol.">
        <title>The Global Catalogue of Microorganisms (GCM) 10K type strain sequencing project: providing services to taxonomists for standard genome sequencing and annotation.</title>
        <authorList>
            <consortium name="The Broad Institute Genomics Platform"/>
            <consortium name="The Broad Institute Genome Sequencing Center for Infectious Disease"/>
            <person name="Wu L."/>
            <person name="Ma J."/>
        </authorList>
    </citation>
    <scope>NUCLEOTIDE SEQUENCE [LARGE SCALE GENOMIC DNA]</scope>
    <source>
        <strain evidence="2 3">CGMCC 1.12237</strain>
    </source>
</reference>
<dbReference type="EMBL" id="JBHSKX010000002">
    <property type="protein sequence ID" value="MFC5367620.1"/>
    <property type="molecule type" value="Genomic_DNA"/>
</dbReference>
<evidence type="ECO:0000256" key="1">
    <source>
        <dbReference type="SAM" id="MobiDB-lite"/>
    </source>
</evidence>
<evidence type="ECO:0000313" key="2">
    <source>
        <dbReference type="EMBL" id="MFC5367620.1"/>
    </source>
</evidence>
<dbReference type="AlphaFoldDB" id="A0ABD5RCC3"/>
<organism evidence="2 3">
    <name type="scientific">Salinirubrum litoreum</name>
    <dbReference type="NCBI Taxonomy" id="1126234"/>
    <lineage>
        <taxon>Archaea</taxon>
        <taxon>Methanobacteriati</taxon>
        <taxon>Methanobacteriota</taxon>
        <taxon>Stenosarchaea group</taxon>
        <taxon>Halobacteria</taxon>
        <taxon>Halobacteriales</taxon>
        <taxon>Haloferacaceae</taxon>
        <taxon>Salinirubrum</taxon>
    </lineage>
</organism>